<keyword evidence="7" id="KW-0413">Isomerase</keyword>
<dbReference type="AlphaFoldDB" id="A0A2N4UK90"/>
<evidence type="ECO:0000256" key="1">
    <source>
        <dbReference type="ARBA" id="ARBA00009922"/>
    </source>
</evidence>
<dbReference type="InterPro" id="IPR027417">
    <property type="entry name" value="P-loop_NTPase"/>
</dbReference>
<dbReference type="InterPro" id="IPR013986">
    <property type="entry name" value="DExx_box_DNA_helicase_dom_sf"/>
</dbReference>
<dbReference type="RefSeq" id="WP_102068735.1">
    <property type="nucleotide sequence ID" value="NZ_PDNV01000002.1"/>
</dbReference>
<dbReference type="Gene3D" id="1.10.10.160">
    <property type="match status" value="1"/>
</dbReference>
<keyword evidence="5 12" id="KW-0067">ATP-binding</keyword>
<evidence type="ECO:0000256" key="3">
    <source>
        <dbReference type="ARBA" id="ARBA00022801"/>
    </source>
</evidence>
<sequence length="712" mass="79595">MTSKPNPARFVPHGFVPTPEQLNIQLSQHRVTLIEANAGAAKTTTLALRVGEAIARGMQPEQILALVFTSEAREVMEKRLMEIGIPYATSAQIHVRTFDQFAAEVLKTIEGSGVTQLMTPAALKPHALAAIEQVSEGYSGAMEFLEINTHNIAISQFLDSQLRLKAMMALDHNDDDTTLQERAERLAIPLTDYLWTLEYERMRQGNFEEVRFRGQFDATYDLACQLREFPDSNEALPRYRLVVGDELHDLNEASFRILEALLAIDDLFFVGAGDKDQVIYSSHGADESYLRHRFTDLHPGSARYPLTMTYRHGPQLAYAMEAFKRKAVDSSLPVSTAIDQRHYHDHDDCAAQAVAAIRKWKTEKLPLEACAILLRDKHQSVAMENALMHAGIAYRTQGMQGYLQREEVLFLRGMMAIALKNLSAVQSVGVRKAIVESLAIFGEIGFNASDMDFARNAIAQDPDILNSFFSGQLQRSRSDQARARIADAVSYMESLHADTPASTALEEVCQRVDLEAVARRIYVHPHDAAVVAKSVQGFIEVARKSAMNLREFSEWIGAADAFASSRKSKGFVLLECAVNSKGKEFDHVILPFLETGEFPSPLRDIKEEENLFYVVATRAKARLTLISPQDESKRSPFIGRMELASTRSRAHAAVQRNLAQASAAPSRLDLSVPYADKDFVKALGAKWDATRKVWYVKAGLDIKPFEQWFPEK</sequence>
<comment type="caution">
    <text evidence="15">The sequence shown here is derived from an EMBL/GenBank/DDBJ whole genome shotgun (WGS) entry which is preliminary data.</text>
</comment>
<feature type="domain" description="UvrD-like helicase C-terminal" evidence="14">
    <location>
        <begin position="307"/>
        <end position="582"/>
    </location>
</feature>
<dbReference type="Pfam" id="PF13361">
    <property type="entry name" value="UvrD_C"/>
    <property type="match status" value="1"/>
</dbReference>
<evidence type="ECO:0000256" key="4">
    <source>
        <dbReference type="ARBA" id="ARBA00022806"/>
    </source>
</evidence>
<dbReference type="InterPro" id="IPR000212">
    <property type="entry name" value="DNA_helicase_UvrD/REP"/>
</dbReference>
<dbReference type="Gene3D" id="3.40.50.300">
    <property type="entry name" value="P-loop containing nucleotide triphosphate hydrolases"/>
    <property type="match status" value="2"/>
</dbReference>
<dbReference type="PANTHER" id="PTHR11070:SF2">
    <property type="entry name" value="ATP-DEPENDENT DNA HELICASE SRS2"/>
    <property type="match status" value="1"/>
</dbReference>
<protein>
    <recommendedName>
        <fullName evidence="9">DNA 3'-5' helicase</fullName>
        <ecNumber evidence="9">5.6.2.4</ecNumber>
    </recommendedName>
    <alternativeName>
        <fullName evidence="10">DNA 3'-5' helicase II</fullName>
    </alternativeName>
</protein>
<feature type="domain" description="UvrD-like helicase ATP-binding" evidence="13">
    <location>
        <begin position="15"/>
        <end position="313"/>
    </location>
</feature>
<comment type="similarity">
    <text evidence="1">Belongs to the helicase family. UvrD subfamily.</text>
</comment>
<reference evidence="15 16" key="1">
    <citation type="submission" date="2017-10" db="EMBL/GenBank/DDBJ databases">
        <title>Two draft genome sequences of Pusillimonas sp. strains isolated from a nitrate- and radionuclide-contaminated groundwater in Russia.</title>
        <authorList>
            <person name="Grouzdev D.S."/>
            <person name="Tourova T.P."/>
            <person name="Goeva M.A."/>
            <person name="Babich T.L."/>
            <person name="Sokolova D.S."/>
            <person name="Abdullin R."/>
            <person name="Poltaraus A.B."/>
            <person name="Toshchakov S.V."/>
            <person name="Nazina T.N."/>
        </authorList>
    </citation>
    <scope>NUCLEOTIDE SEQUENCE [LARGE SCALE GENOMIC DNA]</scope>
    <source>
        <strain evidence="15 16">JR1/69-2-13</strain>
    </source>
</reference>
<keyword evidence="3 12" id="KW-0378">Hydrolase</keyword>
<dbReference type="InterPro" id="IPR014016">
    <property type="entry name" value="UvrD-like_ATP-bd"/>
</dbReference>
<accession>A0A2N4UK90</accession>
<evidence type="ECO:0000256" key="6">
    <source>
        <dbReference type="ARBA" id="ARBA00023125"/>
    </source>
</evidence>
<evidence type="ECO:0000259" key="13">
    <source>
        <dbReference type="PROSITE" id="PS51198"/>
    </source>
</evidence>
<dbReference type="EMBL" id="PDNV01000002">
    <property type="protein sequence ID" value="PLC55408.1"/>
    <property type="molecule type" value="Genomic_DNA"/>
</dbReference>
<comment type="catalytic activity">
    <reaction evidence="11">
        <text>ATP + H2O = ADP + phosphate + H(+)</text>
        <dbReference type="Rhea" id="RHEA:13065"/>
        <dbReference type="ChEBI" id="CHEBI:15377"/>
        <dbReference type="ChEBI" id="CHEBI:15378"/>
        <dbReference type="ChEBI" id="CHEBI:30616"/>
        <dbReference type="ChEBI" id="CHEBI:43474"/>
        <dbReference type="ChEBI" id="CHEBI:456216"/>
        <dbReference type="EC" id="5.6.2.4"/>
    </reaction>
</comment>
<dbReference type="EC" id="5.6.2.4" evidence="9"/>
<dbReference type="Proteomes" id="UP000234328">
    <property type="component" value="Unassembled WGS sequence"/>
</dbReference>
<dbReference type="GO" id="GO:0016887">
    <property type="term" value="F:ATP hydrolysis activity"/>
    <property type="evidence" value="ECO:0007669"/>
    <property type="project" value="RHEA"/>
</dbReference>
<evidence type="ECO:0000256" key="8">
    <source>
        <dbReference type="ARBA" id="ARBA00034617"/>
    </source>
</evidence>
<dbReference type="PROSITE" id="PS51198">
    <property type="entry name" value="UVRD_HELICASE_ATP_BIND"/>
    <property type="match status" value="1"/>
</dbReference>
<evidence type="ECO:0000256" key="7">
    <source>
        <dbReference type="ARBA" id="ARBA00023235"/>
    </source>
</evidence>
<comment type="catalytic activity">
    <reaction evidence="8">
        <text>Couples ATP hydrolysis with the unwinding of duplex DNA by translocating in the 3'-5' direction.</text>
        <dbReference type="EC" id="5.6.2.4"/>
    </reaction>
</comment>
<evidence type="ECO:0000256" key="5">
    <source>
        <dbReference type="ARBA" id="ARBA00022840"/>
    </source>
</evidence>
<dbReference type="InterPro" id="IPR043764">
    <property type="entry name" value="DUF5710"/>
</dbReference>
<evidence type="ECO:0000259" key="14">
    <source>
        <dbReference type="PROSITE" id="PS51217"/>
    </source>
</evidence>
<dbReference type="Gene3D" id="1.10.486.10">
    <property type="entry name" value="PCRA, domain 4"/>
    <property type="match status" value="1"/>
</dbReference>
<evidence type="ECO:0000313" key="16">
    <source>
        <dbReference type="Proteomes" id="UP000234328"/>
    </source>
</evidence>
<dbReference type="Pfam" id="PF00580">
    <property type="entry name" value="UvrD-helicase"/>
    <property type="match status" value="1"/>
</dbReference>
<keyword evidence="2 12" id="KW-0547">Nucleotide-binding</keyword>
<dbReference type="GO" id="GO:0003677">
    <property type="term" value="F:DNA binding"/>
    <property type="evidence" value="ECO:0007669"/>
    <property type="project" value="UniProtKB-KW"/>
</dbReference>
<dbReference type="GO" id="GO:0005524">
    <property type="term" value="F:ATP binding"/>
    <property type="evidence" value="ECO:0007669"/>
    <property type="project" value="UniProtKB-UniRule"/>
</dbReference>
<dbReference type="PROSITE" id="PS51217">
    <property type="entry name" value="UVRD_HELICASE_CTER"/>
    <property type="match status" value="1"/>
</dbReference>
<feature type="binding site" evidence="12">
    <location>
        <begin position="36"/>
        <end position="43"/>
    </location>
    <ligand>
        <name>ATP</name>
        <dbReference type="ChEBI" id="CHEBI:30616"/>
    </ligand>
</feature>
<keyword evidence="16" id="KW-1185">Reference proteome</keyword>
<evidence type="ECO:0000256" key="2">
    <source>
        <dbReference type="ARBA" id="ARBA00022741"/>
    </source>
</evidence>
<dbReference type="PANTHER" id="PTHR11070">
    <property type="entry name" value="UVRD / RECB / PCRA DNA HELICASE FAMILY MEMBER"/>
    <property type="match status" value="1"/>
</dbReference>
<evidence type="ECO:0000256" key="11">
    <source>
        <dbReference type="ARBA" id="ARBA00048988"/>
    </source>
</evidence>
<evidence type="ECO:0000256" key="10">
    <source>
        <dbReference type="ARBA" id="ARBA00034923"/>
    </source>
</evidence>
<gene>
    <name evidence="15" type="ORF">CR155_04210</name>
</gene>
<evidence type="ECO:0000256" key="12">
    <source>
        <dbReference type="PROSITE-ProRule" id="PRU00560"/>
    </source>
</evidence>
<organism evidence="15 16">
    <name type="scientific">Pollutimonas nitritireducens</name>
    <dbReference type="NCBI Taxonomy" id="2045209"/>
    <lineage>
        <taxon>Bacteria</taxon>
        <taxon>Pseudomonadati</taxon>
        <taxon>Pseudomonadota</taxon>
        <taxon>Betaproteobacteria</taxon>
        <taxon>Burkholderiales</taxon>
        <taxon>Alcaligenaceae</taxon>
        <taxon>Pollutimonas</taxon>
    </lineage>
</organism>
<keyword evidence="4 12" id="KW-0347">Helicase</keyword>
<dbReference type="SUPFAM" id="SSF52540">
    <property type="entry name" value="P-loop containing nucleoside triphosphate hydrolases"/>
    <property type="match status" value="1"/>
</dbReference>
<dbReference type="GO" id="GO:0000725">
    <property type="term" value="P:recombinational repair"/>
    <property type="evidence" value="ECO:0007669"/>
    <property type="project" value="TreeGrafter"/>
</dbReference>
<evidence type="ECO:0000256" key="9">
    <source>
        <dbReference type="ARBA" id="ARBA00034808"/>
    </source>
</evidence>
<dbReference type="InterPro" id="IPR014017">
    <property type="entry name" value="DNA_helicase_UvrD-like_C"/>
</dbReference>
<dbReference type="GO" id="GO:0043138">
    <property type="term" value="F:3'-5' DNA helicase activity"/>
    <property type="evidence" value="ECO:0007669"/>
    <property type="project" value="UniProtKB-EC"/>
</dbReference>
<dbReference type="Pfam" id="PF18974">
    <property type="entry name" value="DUF5710"/>
    <property type="match status" value="1"/>
</dbReference>
<keyword evidence="6" id="KW-0238">DNA-binding</keyword>
<evidence type="ECO:0000313" key="15">
    <source>
        <dbReference type="EMBL" id="PLC55408.1"/>
    </source>
</evidence>
<proteinExistence type="inferred from homology"/>
<dbReference type="OrthoDB" id="9792687at2"/>
<name>A0A2N4UK90_9BURK</name>